<dbReference type="Proteomes" id="UP000437736">
    <property type="component" value="Unassembled WGS sequence"/>
</dbReference>
<evidence type="ECO:0000313" key="10">
    <source>
        <dbReference type="Proteomes" id="UP000437736"/>
    </source>
</evidence>
<feature type="transmembrane region" description="Helical" evidence="7">
    <location>
        <begin position="39"/>
        <end position="59"/>
    </location>
</feature>
<sequence length="238" mass="24639">MLKIKHEPKQLVDVTAVPALLTILFTYLFGGALGGSPRHYLTVLVPGTMVMGVTIVTMYGGARLADDLSTGVFDRFRSLAVWRGAFVVGGLVADIGRYLLAAGIVATLGVAIGYRPGGGVPGVLAAVALVVAFGVSLSWVWTVVALVILDSATVMSLASVVVFPLTFASNVFVPARTMPGWLQAFVDANPVSHLASASRALMNNTGGAGGPVIWSLVATGAITVVFAPLALRLYSKRG</sequence>
<dbReference type="InterPro" id="IPR047817">
    <property type="entry name" value="ABC2_TM_bact-type"/>
</dbReference>
<protein>
    <recommendedName>
        <fullName evidence="7">Transport permease protein</fullName>
    </recommendedName>
</protein>
<comment type="caution">
    <text evidence="9">The sequence shown here is derived from an EMBL/GenBank/DDBJ whole genome shotgun (WGS) entry which is preliminary data.</text>
</comment>
<dbReference type="PANTHER" id="PTHR43077:SF8">
    <property type="entry name" value="DOXORUBICIN RESISTANCE ABC TRANSPORTER PERMEASE PROTEIN DRRB"/>
    <property type="match status" value="1"/>
</dbReference>
<accession>A0ABW9QW84</accession>
<dbReference type="InterPro" id="IPR000412">
    <property type="entry name" value="ABC_2_transport"/>
</dbReference>
<feature type="transmembrane region" description="Helical" evidence="7">
    <location>
        <begin position="12"/>
        <end position="33"/>
    </location>
</feature>
<dbReference type="PIRSF" id="PIRSF006648">
    <property type="entry name" value="DrrB"/>
    <property type="match status" value="1"/>
</dbReference>
<organism evidence="9 10">
    <name type="scientific">Acidiferrimicrobium australe</name>
    <dbReference type="NCBI Taxonomy" id="2664430"/>
    <lineage>
        <taxon>Bacteria</taxon>
        <taxon>Bacillati</taxon>
        <taxon>Actinomycetota</taxon>
        <taxon>Acidimicrobiia</taxon>
        <taxon>Acidimicrobiales</taxon>
        <taxon>Acidimicrobiaceae</taxon>
        <taxon>Acidiferrimicrobium</taxon>
    </lineage>
</organism>
<comment type="similarity">
    <text evidence="2 7">Belongs to the ABC-2 integral membrane protein family.</text>
</comment>
<feature type="transmembrane region" description="Helical" evidence="7">
    <location>
        <begin position="124"/>
        <end position="147"/>
    </location>
</feature>
<evidence type="ECO:0000259" key="8">
    <source>
        <dbReference type="PROSITE" id="PS51012"/>
    </source>
</evidence>
<keyword evidence="3 7" id="KW-1003">Cell membrane</keyword>
<evidence type="ECO:0000313" key="9">
    <source>
        <dbReference type="EMBL" id="MST33948.1"/>
    </source>
</evidence>
<dbReference type="Pfam" id="PF01061">
    <property type="entry name" value="ABC2_membrane"/>
    <property type="match status" value="1"/>
</dbReference>
<gene>
    <name evidence="9" type="ORF">GHK86_14620</name>
</gene>
<evidence type="ECO:0000256" key="3">
    <source>
        <dbReference type="ARBA" id="ARBA00022475"/>
    </source>
</evidence>
<keyword evidence="7" id="KW-0813">Transport</keyword>
<name>A0ABW9QW84_9ACTN</name>
<evidence type="ECO:0000256" key="7">
    <source>
        <dbReference type="RuleBase" id="RU361157"/>
    </source>
</evidence>
<reference evidence="9 10" key="1">
    <citation type="submission" date="2019-11" db="EMBL/GenBank/DDBJ databases">
        <title>Acidiferrimicrobium australis gen. nov., sp. nov., an acidophilic and obligately heterotrophic, member of the Actinobacteria that catalyses dissimilatory oxido- reduction of iron isolated from metal-rich acidic water in Chile.</title>
        <authorList>
            <person name="Gonzalez D."/>
            <person name="Huber K."/>
            <person name="Hedrich S."/>
            <person name="Rojas-Villalobos C."/>
            <person name="Quatrini R."/>
            <person name="Dinamarca M.A."/>
            <person name="Schwarz A."/>
            <person name="Canales C."/>
            <person name="Nancucheo I."/>
        </authorList>
    </citation>
    <scope>NUCLEOTIDE SEQUENCE [LARGE SCALE GENOMIC DNA]</scope>
    <source>
        <strain evidence="9 10">USS-CCA1</strain>
    </source>
</reference>
<keyword evidence="5 7" id="KW-1133">Transmembrane helix</keyword>
<dbReference type="PROSITE" id="PS51012">
    <property type="entry name" value="ABC_TM2"/>
    <property type="match status" value="1"/>
</dbReference>
<keyword evidence="10" id="KW-1185">Reference proteome</keyword>
<evidence type="ECO:0000256" key="5">
    <source>
        <dbReference type="ARBA" id="ARBA00022989"/>
    </source>
</evidence>
<keyword evidence="4 7" id="KW-0812">Transmembrane</keyword>
<keyword evidence="6 7" id="KW-0472">Membrane</keyword>
<evidence type="ECO:0000256" key="6">
    <source>
        <dbReference type="ARBA" id="ARBA00023136"/>
    </source>
</evidence>
<dbReference type="PANTHER" id="PTHR43077">
    <property type="entry name" value="TRANSPORT PERMEASE YVFS-RELATED"/>
    <property type="match status" value="1"/>
</dbReference>
<evidence type="ECO:0000256" key="2">
    <source>
        <dbReference type="ARBA" id="ARBA00007783"/>
    </source>
</evidence>
<feature type="transmembrane region" description="Helical" evidence="7">
    <location>
        <begin position="154"/>
        <end position="173"/>
    </location>
</feature>
<dbReference type="InterPro" id="IPR013525">
    <property type="entry name" value="ABC2_TM"/>
</dbReference>
<feature type="transmembrane region" description="Helical" evidence="7">
    <location>
        <begin position="80"/>
        <end position="112"/>
    </location>
</feature>
<feature type="transmembrane region" description="Helical" evidence="7">
    <location>
        <begin position="212"/>
        <end position="234"/>
    </location>
</feature>
<proteinExistence type="inferred from homology"/>
<evidence type="ECO:0000256" key="4">
    <source>
        <dbReference type="ARBA" id="ARBA00022692"/>
    </source>
</evidence>
<comment type="subcellular location">
    <subcellularLocation>
        <location evidence="1 7">Cell membrane</location>
        <topology evidence="1 7">Multi-pass membrane protein</topology>
    </subcellularLocation>
</comment>
<dbReference type="InterPro" id="IPR051328">
    <property type="entry name" value="T7SS_ABC-Transporter"/>
</dbReference>
<feature type="domain" description="ABC transmembrane type-2" evidence="8">
    <location>
        <begin position="9"/>
        <end position="237"/>
    </location>
</feature>
<dbReference type="EMBL" id="WJHE01000785">
    <property type="protein sequence ID" value="MST33948.1"/>
    <property type="molecule type" value="Genomic_DNA"/>
</dbReference>
<evidence type="ECO:0000256" key="1">
    <source>
        <dbReference type="ARBA" id="ARBA00004651"/>
    </source>
</evidence>